<comment type="caution">
    <text evidence="2">The sequence shown here is derived from an EMBL/GenBank/DDBJ whole genome shotgun (WGS) entry which is preliminary data.</text>
</comment>
<evidence type="ECO:0000313" key="2">
    <source>
        <dbReference type="EMBL" id="KAG7385363.1"/>
    </source>
</evidence>
<feature type="compositionally biased region" description="Basic and acidic residues" evidence="1">
    <location>
        <begin position="42"/>
        <end position="59"/>
    </location>
</feature>
<feature type="compositionally biased region" description="Low complexity" evidence="1">
    <location>
        <begin position="23"/>
        <end position="36"/>
    </location>
</feature>
<feature type="region of interest" description="Disordered" evidence="1">
    <location>
        <begin position="1"/>
        <end position="67"/>
    </location>
</feature>
<dbReference type="EMBL" id="JAGDFM010000123">
    <property type="protein sequence ID" value="KAG7385363.1"/>
    <property type="molecule type" value="Genomic_DNA"/>
</dbReference>
<evidence type="ECO:0008006" key="4">
    <source>
        <dbReference type="Google" id="ProtNLM"/>
    </source>
</evidence>
<feature type="compositionally biased region" description="Low complexity" evidence="1">
    <location>
        <begin position="87"/>
        <end position="111"/>
    </location>
</feature>
<dbReference type="Proteomes" id="UP000694044">
    <property type="component" value="Unassembled WGS sequence"/>
</dbReference>
<name>A0A8T1VZM4_9STRA</name>
<proteinExistence type="predicted"/>
<feature type="compositionally biased region" description="Low complexity" evidence="1">
    <location>
        <begin position="168"/>
        <end position="185"/>
    </location>
</feature>
<dbReference type="OrthoDB" id="270970at2759"/>
<keyword evidence="3" id="KW-1185">Reference proteome</keyword>
<feature type="region of interest" description="Disordered" evidence="1">
    <location>
        <begin position="84"/>
        <end position="122"/>
    </location>
</feature>
<evidence type="ECO:0000256" key="1">
    <source>
        <dbReference type="SAM" id="MobiDB-lite"/>
    </source>
</evidence>
<dbReference type="AlphaFoldDB" id="A0A8T1VZM4"/>
<evidence type="ECO:0000313" key="3">
    <source>
        <dbReference type="Proteomes" id="UP000694044"/>
    </source>
</evidence>
<organism evidence="2 3">
    <name type="scientific">Phytophthora pseudosyringae</name>
    <dbReference type="NCBI Taxonomy" id="221518"/>
    <lineage>
        <taxon>Eukaryota</taxon>
        <taxon>Sar</taxon>
        <taxon>Stramenopiles</taxon>
        <taxon>Oomycota</taxon>
        <taxon>Peronosporomycetes</taxon>
        <taxon>Peronosporales</taxon>
        <taxon>Peronosporaceae</taxon>
        <taxon>Phytophthora</taxon>
    </lineage>
</organism>
<sequence>MLNTDFQRVKELWHTRVGRSKSYESAGSQEASAQEATTPAEPEQKYRESIVDNKLEPRTPHTPALDADFHRYSMEHDLQVTKPATLDDATPVSPASSSSTSVSDASPSSSPETLPDKSSTNPVASMFRTFSDACVFPSIMNKPPPAPASSTSSALFSVAPPISTPWRSSRSASDGSSSTSSTSSMSTFSFASVSLMSALPPREAAENAINNVHTVCSRCRTAVSNSISRGSPYGELVVVDILEARGLAIDRDGNGLDLPFVVTMQLGRLSRKTHPAGRSNFAVNERFVFWLASSPTIDQRTVDIFVHGGDERDLGEVHLSLAMPVNESFADWFPLVCRADGLKHGSLRVAMRRLVLTSSPMVEAGKTLGERESCLRLSDNNAYGGLLPELWSCFPGNEPEVTPSSPPREEDISSKLGRLIGFQDVQRDVF</sequence>
<gene>
    <name evidence="2" type="ORF">PHYPSEUDO_001577</name>
</gene>
<protein>
    <recommendedName>
        <fullName evidence="4">C2 domain-containing protein</fullName>
    </recommendedName>
</protein>
<reference evidence="2" key="1">
    <citation type="submission" date="2021-02" db="EMBL/GenBank/DDBJ databases">
        <authorList>
            <person name="Palmer J.M."/>
        </authorList>
    </citation>
    <scope>NUCLEOTIDE SEQUENCE</scope>
    <source>
        <strain evidence="2">SCRP734</strain>
    </source>
</reference>
<accession>A0A8T1VZM4</accession>
<feature type="region of interest" description="Disordered" evidence="1">
    <location>
        <begin position="162"/>
        <end position="185"/>
    </location>
</feature>